<accession>A0ABN1QXT7</accession>
<gene>
    <name evidence="1" type="ORF">GCM10009560_66680</name>
</gene>
<proteinExistence type="predicted"/>
<protein>
    <recommendedName>
        <fullName evidence="3">CpXC domain-containing protein</fullName>
    </recommendedName>
</protein>
<reference evidence="1 2" key="1">
    <citation type="journal article" date="2019" name="Int. J. Syst. Evol. Microbiol.">
        <title>The Global Catalogue of Microorganisms (GCM) 10K type strain sequencing project: providing services to taxonomists for standard genome sequencing and annotation.</title>
        <authorList>
            <consortium name="The Broad Institute Genomics Platform"/>
            <consortium name="The Broad Institute Genome Sequencing Center for Infectious Disease"/>
            <person name="Wu L."/>
            <person name="Ma J."/>
        </authorList>
    </citation>
    <scope>NUCLEOTIDE SEQUENCE [LARGE SCALE GENOMIC DNA]</scope>
    <source>
        <strain evidence="1 2">JCM 11136</strain>
    </source>
</reference>
<dbReference type="Proteomes" id="UP001501578">
    <property type="component" value="Unassembled WGS sequence"/>
</dbReference>
<sequence>MSGLACPRCEDGELLAVLRLPGRAGPVEVPVEAPVEAPVEVPLCSHCEADEPIAVYFAVNGEVLPQDAERFARLLREWAERSRPMLDTDTLPALDANVPAALDTDTPPVVDANVSAALDMNTPAALDTDALAAKVEAELEAWYRGEL</sequence>
<name>A0ABN1QXT7_9ACTN</name>
<evidence type="ECO:0000313" key="2">
    <source>
        <dbReference type="Proteomes" id="UP001501578"/>
    </source>
</evidence>
<dbReference type="EMBL" id="BAAAHQ010000043">
    <property type="protein sequence ID" value="GAA0948918.1"/>
    <property type="molecule type" value="Genomic_DNA"/>
</dbReference>
<evidence type="ECO:0008006" key="3">
    <source>
        <dbReference type="Google" id="ProtNLM"/>
    </source>
</evidence>
<dbReference type="InterPro" id="IPR046267">
    <property type="entry name" value="DUF6300"/>
</dbReference>
<keyword evidence="2" id="KW-1185">Reference proteome</keyword>
<dbReference type="RefSeq" id="WP_343954202.1">
    <property type="nucleotide sequence ID" value="NZ_BAAAHQ010000043.1"/>
</dbReference>
<dbReference type="Pfam" id="PF19817">
    <property type="entry name" value="DUF6300"/>
    <property type="match status" value="1"/>
</dbReference>
<evidence type="ECO:0000313" key="1">
    <source>
        <dbReference type="EMBL" id="GAA0948918.1"/>
    </source>
</evidence>
<organism evidence="1 2">
    <name type="scientific">Nonomuraea longicatena</name>
    <dbReference type="NCBI Taxonomy" id="83682"/>
    <lineage>
        <taxon>Bacteria</taxon>
        <taxon>Bacillati</taxon>
        <taxon>Actinomycetota</taxon>
        <taxon>Actinomycetes</taxon>
        <taxon>Streptosporangiales</taxon>
        <taxon>Streptosporangiaceae</taxon>
        <taxon>Nonomuraea</taxon>
    </lineage>
</organism>
<comment type="caution">
    <text evidence="1">The sequence shown here is derived from an EMBL/GenBank/DDBJ whole genome shotgun (WGS) entry which is preliminary data.</text>
</comment>